<protein>
    <submittedName>
        <fullName evidence="2">Uncharacterized protein</fullName>
    </submittedName>
</protein>
<dbReference type="Gene3D" id="3.30.420.10">
    <property type="entry name" value="Ribonuclease H-like superfamily/Ribonuclease H"/>
    <property type="match status" value="2"/>
</dbReference>
<dbReference type="GO" id="GO:0003676">
    <property type="term" value="F:nucleic acid binding"/>
    <property type="evidence" value="ECO:0007669"/>
    <property type="project" value="InterPro"/>
</dbReference>
<evidence type="ECO:0000313" key="3">
    <source>
        <dbReference type="Proteomes" id="UP000316213"/>
    </source>
</evidence>
<comment type="caution">
    <text evidence="2">The sequence shown here is derived from an EMBL/GenBank/DDBJ whole genome shotgun (WGS) entry which is preliminary data.</text>
</comment>
<feature type="region of interest" description="Disordered" evidence="1">
    <location>
        <begin position="316"/>
        <end position="336"/>
    </location>
</feature>
<evidence type="ECO:0000256" key="1">
    <source>
        <dbReference type="SAM" id="MobiDB-lite"/>
    </source>
</evidence>
<reference evidence="2 3" key="1">
    <citation type="submission" date="2019-02" db="EMBL/GenBank/DDBJ databases">
        <title>Deep-cultivation of Planctomycetes and their phenomic and genomic characterization uncovers novel biology.</title>
        <authorList>
            <person name="Wiegand S."/>
            <person name="Jogler M."/>
            <person name="Boedeker C."/>
            <person name="Pinto D."/>
            <person name="Vollmers J."/>
            <person name="Rivas-Marin E."/>
            <person name="Kohn T."/>
            <person name="Peeters S.H."/>
            <person name="Heuer A."/>
            <person name="Rast P."/>
            <person name="Oberbeckmann S."/>
            <person name="Bunk B."/>
            <person name="Jeske O."/>
            <person name="Meyerdierks A."/>
            <person name="Storesund J.E."/>
            <person name="Kallscheuer N."/>
            <person name="Luecker S."/>
            <person name="Lage O.M."/>
            <person name="Pohl T."/>
            <person name="Merkel B.J."/>
            <person name="Hornburger P."/>
            <person name="Mueller R.-W."/>
            <person name="Bruemmer F."/>
            <person name="Labrenz M."/>
            <person name="Spormann A.M."/>
            <person name="Op Den Camp H."/>
            <person name="Overmann J."/>
            <person name="Amann R."/>
            <person name="Jetten M.S.M."/>
            <person name="Mascher T."/>
            <person name="Medema M.H."/>
            <person name="Devos D.P."/>
            <person name="Kaster A.-K."/>
            <person name="Ovreas L."/>
            <person name="Rohde M."/>
            <person name="Galperin M.Y."/>
            <person name="Jogler C."/>
        </authorList>
    </citation>
    <scope>NUCLEOTIDE SEQUENCE [LARGE SCALE GENOMIC DNA]</scope>
    <source>
        <strain evidence="2 3">Pla100</strain>
    </source>
</reference>
<organism evidence="2 3">
    <name type="scientific">Neorhodopirellula pilleata</name>
    <dbReference type="NCBI Taxonomy" id="2714738"/>
    <lineage>
        <taxon>Bacteria</taxon>
        <taxon>Pseudomonadati</taxon>
        <taxon>Planctomycetota</taxon>
        <taxon>Planctomycetia</taxon>
        <taxon>Pirellulales</taxon>
        <taxon>Pirellulaceae</taxon>
        <taxon>Neorhodopirellula</taxon>
    </lineage>
</organism>
<feature type="compositionally biased region" description="Polar residues" evidence="1">
    <location>
        <begin position="322"/>
        <end position="331"/>
    </location>
</feature>
<dbReference type="Proteomes" id="UP000316213">
    <property type="component" value="Unassembled WGS sequence"/>
</dbReference>
<sequence length="368" mass="40086">MWLIAIDEAGYGPKLGPLVVAGTLWRRVDAAFDVAMSDRSIDAADPDAFAPIAAPVRVQATTIRVDDSKQIFRSRSSGKNGGSLATLHRIVSVAHHASGRTEPDLARRIATLIPDDIARIAAVPWLASLASSPRLQELVETAWTPKTDCGEAINRWAKSPWRLIDVRARMIDAAHFNRFCGAADGANKSDLLGETSIGLAADWLATIESQRADDPSPTSEPVQVYFDRHGGRRYYAGPIQQQFGETPVRVIAESARQSVYETGSAGRTMRMHFSVKGDRFVPVALSSLHAKYLREVAMASLNDYFRKRWEAASSDGLPAARSASNGTQNDSAFKPTAGYPTDADRFLTMIAAAIKADKISMDDLVRCR</sequence>
<evidence type="ECO:0000313" key="2">
    <source>
        <dbReference type="EMBL" id="TWT96569.1"/>
    </source>
</evidence>
<accession>A0A5C6AAI3</accession>
<keyword evidence="3" id="KW-1185">Reference proteome</keyword>
<name>A0A5C6AAI3_9BACT</name>
<dbReference type="OrthoDB" id="5498373at2"/>
<dbReference type="InterPro" id="IPR036397">
    <property type="entry name" value="RNaseH_sf"/>
</dbReference>
<proteinExistence type="predicted"/>
<dbReference type="EMBL" id="SJPM01000005">
    <property type="protein sequence ID" value="TWT96569.1"/>
    <property type="molecule type" value="Genomic_DNA"/>
</dbReference>
<dbReference type="AlphaFoldDB" id="A0A5C6AAI3"/>
<gene>
    <name evidence="2" type="ORF">Pla100_30520</name>
</gene>
<dbReference type="RefSeq" id="WP_146578462.1">
    <property type="nucleotide sequence ID" value="NZ_SJPM01000005.1"/>
</dbReference>